<keyword evidence="1" id="KW-0863">Zinc-finger</keyword>
<gene>
    <name evidence="4" type="ORF">HPB48_007166</name>
</gene>
<dbReference type="PROSITE" id="PS50966">
    <property type="entry name" value="ZF_SWIM"/>
    <property type="match status" value="1"/>
</dbReference>
<evidence type="ECO:0000313" key="4">
    <source>
        <dbReference type="EMBL" id="KAH9378978.1"/>
    </source>
</evidence>
<dbReference type="EMBL" id="JABSTR010000009">
    <property type="protein sequence ID" value="KAH9378978.1"/>
    <property type="molecule type" value="Genomic_DNA"/>
</dbReference>
<keyword evidence="1" id="KW-0862">Zinc</keyword>
<dbReference type="OMA" id="HRVIKYC"/>
<proteinExistence type="predicted"/>
<dbReference type="AlphaFoldDB" id="A0A9J6GU28"/>
<dbReference type="InterPro" id="IPR007527">
    <property type="entry name" value="Znf_SWIM"/>
</dbReference>
<dbReference type="VEuPathDB" id="VectorBase:HLOH_047898"/>
<feature type="region of interest" description="Disordered" evidence="2">
    <location>
        <begin position="285"/>
        <end position="321"/>
    </location>
</feature>
<keyword evidence="5" id="KW-1185">Reference proteome</keyword>
<dbReference type="OrthoDB" id="6509998at2759"/>
<dbReference type="PANTHER" id="PTHR33977">
    <property type="entry name" value="ZINC ION BINDING PROTEIN"/>
    <property type="match status" value="1"/>
</dbReference>
<protein>
    <recommendedName>
        <fullName evidence="3">SWIM-type domain-containing protein</fullName>
    </recommendedName>
</protein>
<reference evidence="4 5" key="1">
    <citation type="journal article" date="2020" name="Cell">
        <title>Large-Scale Comparative Analyses of Tick Genomes Elucidate Their Genetic Diversity and Vector Capacities.</title>
        <authorList>
            <consortium name="Tick Genome and Microbiome Consortium (TIGMIC)"/>
            <person name="Jia N."/>
            <person name="Wang J."/>
            <person name="Shi W."/>
            <person name="Du L."/>
            <person name="Sun Y."/>
            <person name="Zhan W."/>
            <person name="Jiang J.F."/>
            <person name="Wang Q."/>
            <person name="Zhang B."/>
            <person name="Ji P."/>
            <person name="Bell-Sakyi L."/>
            <person name="Cui X.M."/>
            <person name="Yuan T.T."/>
            <person name="Jiang B.G."/>
            <person name="Yang W.F."/>
            <person name="Lam T.T."/>
            <person name="Chang Q.C."/>
            <person name="Ding S.J."/>
            <person name="Wang X.J."/>
            <person name="Zhu J.G."/>
            <person name="Ruan X.D."/>
            <person name="Zhao L."/>
            <person name="Wei J.T."/>
            <person name="Ye R.Z."/>
            <person name="Que T.C."/>
            <person name="Du C.H."/>
            <person name="Zhou Y.H."/>
            <person name="Cheng J.X."/>
            <person name="Dai P.F."/>
            <person name="Guo W.B."/>
            <person name="Han X.H."/>
            <person name="Huang E.J."/>
            <person name="Li L.F."/>
            <person name="Wei W."/>
            <person name="Gao Y.C."/>
            <person name="Liu J.Z."/>
            <person name="Shao H.Z."/>
            <person name="Wang X."/>
            <person name="Wang C.C."/>
            <person name="Yang T.C."/>
            <person name="Huo Q.B."/>
            <person name="Li W."/>
            <person name="Chen H.Y."/>
            <person name="Chen S.E."/>
            <person name="Zhou L.G."/>
            <person name="Ni X.B."/>
            <person name="Tian J.H."/>
            <person name="Sheng Y."/>
            <person name="Liu T."/>
            <person name="Pan Y.S."/>
            <person name="Xia L.Y."/>
            <person name="Li J."/>
            <person name="Zhao F."/>
            <person name="Cao W.C."/>
        </authorList>
    </citation>
    <scope>NUCLEOTIDE SEQUENCE [LARGE SCALE GENOMIC DNA]</scope>
    <source>
        <strain evidence="4">HaeL-2018</strain>
    </source>
</reference>
<feature type="domain" description="SWIM-type" evidence="3">
    <location>
        <begin position="251"/>
        <end position="283"/>
    </location>
</feature>
<evidence type="ECO:0000256" key="2">
    <source>
        <dbReference type="SAM" id="MobiDB-lite"/>
    </source>
</evidence>
<dbReference type="Proteomes" id="UP000821853">
    <property type="component" value="Unassembled WGS sequence"/>
</dbReference>
<name>A0A9J6GU28_HAELO</name>
<evidence type="ECO:0000259" key="3">
    <source>
        <dbReference type="PROSITE" id="PS50966"/>
    </source>
</evidence>
<comment type="caution">
    <text evidence="4">The sequence shown here is derived from an EMBL/GenBank/DDBJ whole genome shotgun (WGS) entry which is preliminary data.</text>
</comment>
<evidence type="ECO:0000313" key="5">
    <source>
        <dbReference type="Proteomes" id="UP000821853"/>
    </source>
</evidence>
<dbReference type="Pfam" id="PF04434">
    <property type="entry name" value="SWIM"/>
    <property type="match status" value="1"/>
</dbReference>
<sequence length="460" mass="51466">MLAFRKAIKVRTGQVAANAFMSDDAPAFFNAWKDVMGEPKHRLLCAWHVDKNWRENIKRHIRDANLQAFTYKALRTVLDSPNEDSFKDSLASFFAWCDLEGQNEEGLIKFKEYFRQHYANRPETWAACFRRNAGINTNMRLEALHKLLKYCYLDGQQNKRVDKLISVLLKLTRNKIFDRLIKLIKNAETESQRKVTERHNGGLKIAASRVSSAGIAQWTVQSQSQPATMYVVTSQSGGMCQESCSFACPRCRVCAHNTTCSCPDNELRRNLCKHIHAVFINKMDNTDEGQQPVEEDMQGCQPDLPTSQATPAAAPPLPKDCNSEREVEDAVASLVALNSIKETGTKNSQGRCTSMMQAISQYLQNPDPEDEVAPWLEPALGQILDKLSVAAGAYQHPVANTPSNKKIEKQLRFVSTKRKPKHAAPGKMAKPTIIEQKAVQDVLNAAGGSGGQHTAFDHTY</sequence>
<evidence type="ECO:0000256" key="1">
    <source>
        <dbReference type="PROSITE-ProRule" id="PRU00325"/>
    </source>
</evidence>
<organism evidence="4 5">
    <name type="scientific">Haemaphysalis longicornis</name>
    <name type="common">Bush tick</name>
    <dbReference type="NCBI Taxonomy" id="44386"/>
    <lineage>
        <taxon>Eukaryota</taxon>
        <taxon>Metazoa</taxon>
        <taxon>Ecdysozoa</taxon>
        <taxon>Arthropoda</taxon>
        <taxon>Chelicerata</taxon>
        <taxon>Arachnida</taxon>
        <taxon>Acari</taxon>
        <taxon>Parasitiformes</taxon>
        <taxon>Ixodida</taxon>
        <taxon>Ixodoidea</taxon>
        <taxon>Ixodidae</taxon>
        <taxon>Haemaphysalinae</taxon>
        <taxon>Haemaphysalis</taxon>
    </lineage>
</organism>
<dbReference type="PANTHER" id="PTHR33977:SF1">
    <property type="entry name" value="ZINC ION BINDING PROTEIN"/>
    <property type="match status" value="1"/>
</dbReference>
<accession>A0A9J6GU28</accession>
<keyword evidence="1" id="KW-0479">Metal-binding</keyword>
<dbReference type="GO" id="GO:0008270">
    <property type="term" value="F:zinc ion binding"/>
    <property type="evidence" value="ECO:0007669"/>
    <property type="project" value="UniProtKB-KW"/>
</dbReference>